<dbReference type="Proteomes" id="UP000240638">
    <property type="component" value="Unassembled WGS sequence"/>
</dbReference>
<evidence type="ECO:0000313" key="1">
    <source>
        <dbReference type="EMBL" id="PTB20216.1"/>
    </source>
</evidence>
<dbReference type="AlphaFoldDB" id="A0A2T3XUK6"/>
<gene>
    <name evidence="1" type="ORF">C9I57_14140</name>
</gene>
<reference evidence="1 2" key="1">
    <citation type="submission" date="2018-03" db="EMBL/GenBank/DDBJ databases">
        <title>Whole genome analyses suggest that Burkholderia sensu lato contains two further novel genera in the rhizoxinica-symbiotica group Mycetohabitans gen. nov., and Trinickia gen. nov.: implications for the evolution of diazotrophy and nodulation in the Burkholderiaceae.</title>
        <authorList>
            <person name="Estrada De Los Santos P."/>
            <person name="Palmer M."/>
            <person name="Chavez-Ramirez B."/>
            <person name="Steenkamp E.T."/>
            <person name="Hirsch A.M."/>
            <person name="Manyaka P."/>
            <person name="Maluk M."/>
            <person name="Lafos M."/>
            <person name="Crook M."/>
            <person name="Gross E."/>
            <person name="Simon M.F."/>
            <person name="Bueno Dos Reis Junior F."/>
            <person name="Poole P.S."/>
            <person name="Venter S.N."/>
            <person name="James E.K."/>
        </authorList>
    </citation>
    <scope>NUCLEOTIDE SEQUENCE [LARGE SCALE GENOMIC DNA]</scope>
    <source>
        <strain evidence="1 2">JPY-366</strain>
    </source>
</reference>
<proteinExistence type="predicted"/>
<evidence type="ECO:0008006" key="3">
    <source>
        <dbReference type="Google" id="ProtNLM"/>
    </source>
</evidence>
<protein>
    <recommendedName>
        <fullName evidence="3">Glycoside hydrolase family 5 domain-containing protein</fullName>
    </recommendedName>
</protein>
<dbReference type="EMBL" id="PYUC01000006">
    <property type="protein sequence ID" value="PTB20216.1"/>
    <property type="molecule type" value="Genomic_DNA"/>
</dbReference>
<organism evidence="1 2">
    <name type="scientific">Trinickia symbiotica</name>
    <dbReference type="NCBI Taxonomy" id="863227"/>
    <lineage>
        <taxon>Bacteria</taxon>
        <taxon>Pseudomonadati</taxon>
        <taxon>Pseudomonadota</taxon>
        <taxon>Betaproteobacteria</taxon>
        <taxon>Burkholderiales</taxon>
        <taxon>Burkholderiaceae</taxon>
        <taxon>Trinickia</taxon>
    </lineage>
</organism>
<dbReference type="SUPFAM" id="SSF51445">
    <property type="entry name" value="(Trans)glycosidases"/>
    <property type="match status" value="1"/>
</dbReference>
<dbReference type="InterPro" id="IPR017853">
    <property type="entry name" value="GH"/>
</dbReference>
<name>A0A2T3XUK6_9BURK</name>
<accession>A0A2T3XUK6</accession>
<evidence type="ECO:0000313" key="2">
    <source>
        <dbReference type="Proteomes" id="UP000240638"/>
    </source>
</evidence>
<sequence>MFSADFYKISIDQDHLAGIVDFSDLARGPLRDSDRLIACGARLCRAGERGAEPKPVRLFGVTLAFDSVFPSDDQADRLIARFHRLGINLVRLHSFDTVPSSRLTTAESILLDGPFPSFNPESLRRLRRFIAKLAQGGIYVDLNLHVAYTFRPAIDKVPFAFPGDDFMPEDSKPVHLFDERMIGLQKEYARRLLRALAPVSRNAVAIVEISNESSLVYEWSIGRLGDDVKGYYRDELVGKWLAFQSRAGEAANPTRHLPERDGPEPSALKNRFVAFLTELDQSYLDGMRETIKSELPGVLVVGTQMAYGGYQNLISNGNMDLMDSHVYVDHYGFTGKFFDWGTWYIHDVSAFDDGLESFRNVALYRESGKPYIVSEYNQPWPNRQAAEIIPLMATIASLQDWSAIVFYDYSSTRADFDATTPREFVLDTDFTKLPTVGPMAWLYRTFQIAPAAAAVDVALSSGARLTASRDGVTDDSARFIDALRQGATRTGLSLRLGVSLSTDESYSVRANDERPQTVGAQVSFGDGRQRMVLDARSAIGVVGRVAPGVEHAFGSFQLKLSDRARGVVTFIAMARDGEPIERSRRMLWVLPGYTLGSKPGTSPPEPERLAAVSQGIVQRAKDLVKSDGSPRRLRLPSTPRTAGFGALAAYAPVWMERVECTITLRHAFSHVTAYPLDGRGRRLAALPLRDAQLRDGVLTVHLQADGQELTPWYELVFD</sequence>
<dbReference type="Gene3D" id="3.20.20.80">
    <property type="entry name" value="Glycosidases"/>
    <property type="match status" value="1"/>
</dbReference>
<comment type="caution">
    <text evidence="1">The sequence shown here is derived from an EMBL/GenBank/DDBJ whole genome shotgun (WGS) entry which is preliminary data.</text>
</comment>